<dbReference type="Pfam" id="PF11397">
    <property type="entry name" value="GlcNAc"/>
    <property type="match status" value="1"/>
</dbReference>
<dbReference type="InterPro" id="IPR029044">
    <property type="entry name" value="Nucleotide-diphossugar_trans"/>
</dbReference>
<evidence type="ECO:0000313" key="3">
    <source>
        <dbReference type="Proteomes" id="UP000789595"/>
    </source>
</evidence>
<proteinExistence type="predicted"/>
<gene>
    <name evidence="2" type="ORF">PECAL_5P07660</name>
</gene>
<dbReference type="OrthoDB" id="76265at2759"/>
<dbReference type="InterPro" id="IPR021067">
    <property type="entry name" value="Glycosyltransferase"/>
</dbReference>
<feature type="transmembrane region" description="Helical" evidence="1">
    <location>
        <begin position="63"/>
        <end position="80"/>
    </location>
</feature>
<keyword evidence="1" id="KW-0472">Membrane</keyword>
<dbReference type="Proteomes" id="UP000789595">
    <property type="component" value="Unassembled WGS sequence"/>
</dbReference>
<organism evidence="2 3">
    <name type="scientific">Pelagomonas calceolata</name>
    <dbReference type="NCBI Taxonomy" id="35677"/>
    <lineage>
        <taxon>Eukaryota</taxon>
        <taxon>Sar</taxon>
        <taxon>Stramenopiles</taxon>
        <taxon>Ochrophyta</taxon>
        <taxon>Pelagophyceae</taxon>
        <taxon>Pelagomonadales</taxon>
        <taxon>Pelagomonadaceae</taxon>
        <taxon>Pelagomonas</taxon>
    </lineage>
</organism>
<dbReference type="AlphaFoldDB" id="A0A8J2SWA9"/>
<dbReference type="SUPFAM" id="SSF53448">
    <property type="entry name" value="Nucleotide-diphospho-sugar transferases"/>
    <property type="match status" value="1"/>
</dbReference>
<dbReference type="EMBL" id="CAKKNE010000005">
    <property type="protein sequence ID" value="CAH0376201.1"/>
    <property type="molecule type" value="Genomic_DNA"/>
</dbReference>
<sequence length="607" mass="67963">SNFCAIVRVGCHRLKLPRRPRRKQLSLLRTHRCQRALREATLRRCTQLSYTWAAQATRAMRNAILYAGTIVAVVQIFYLAQLAAQHSEPTIDADAAIAEAFERRPLHKEDYAAPPRPALHDEPVAAHAQPHDYAARDALLEKHEAVPHVPTTPKTVRRSTSRADRVEAFVRHIHAKFAPIRPQGFGVRNDPHRASDGKVWETFYEAVESSLNGPYADLAFASPEEVRTDGSIFLSISSFRDEVCPDTLENAFATASTPEKVFVGLVQQNCDQKQHDAYGCKTAVMPSDMRVHDMDADVDCVQAYCARSNAKCDTIRVVRFNESETFGPVFGRYLGSQLWQGETYYMQVDAHTTFAKGWDDVLREDYALAPSKKAVFSHYPPSGPQKPELPKKDRHPWELSVGPCMCDAEFAEYGIIRVGAMRKYPMKETVNNCKAGSEGCLHIPRYAPFIGAGFVFAHASFVKEVPFDPYLPFIFMGEELNFGARAFTHGWDIFCPPRSVVAHAYLRKQKPKFWGALQRSIGAGTHNSLQKFVLPRVKHMVGYPENEAISSLAASSLVGHLETYGLGSARPVSAYRDYADLDFAAKRHASVKWCAKGDRPPPEVLKL</sequence>
<keyword evidence="1" id="KW-1133">Transmembrane helix</keyword>
<keyword evidence="1" id="KW-0812">Transmembrane</keyword>
<evidence type="ECO:0000256" key="1">
    <source>
        <dbReference type="SAM" id="Phobius"/>
    </source>
</evidence>
<keyword evidence="3" id="KW-1185">Reference proteome</keyword>
<name>A0A8J2SWA9_9STRA</name>
<dbReference type="PANTHER" id="PTHR34496:SF10">
    <property type="entry name" value="GLCNAC TRANSFERASE"/>
    <property type="match status" value="1"/>
</dbReference>
<accession>A0A8J2SWA9</accession>
<evidence type="ECO:0000313" key="2">
    <source>
        <dbReference type="EMBL" id="CAH0376201.1"/>
    </source>
</evidence>
<comment type="caution">
    <text evidence="2">The sequence shown here is derived from an EMBL/GenBank/DDBJ whole genome shotgun (WGS) entry which is preliminary data.</text>
</comment>
<reference evidence="2" key="1">
    <citation type="submission" date="2021-11" db="EMBL/GenBank/DDBJ databases">
        <authorList>
            <consortium name="Genoscope - CEA"/>
            <person name="William W."/>
        </authorList>
    </citation>
    <scope>NUCLEOTIDE SEQUENCE</scope>
</reference>
<feature type="non-terminal residue" evidence="2">
    <location>
        <position position="1"/>
    </location>
</feature>
<protein>
    <submittedName>
        <fullName evidence="2">Uncharacterized protein</fullName>
    </submittedName>
</protein>
<dbReference type="Gene3D" id="3.90.550.10">
    <property type="entry name" value="Spore Coat Polysaccharide Biosynthesis Protein SpsA, Chain A"/>
    <property type="match status" value="1"/>
</dbReference>
<dbReference type="PANTHER" id="PTHR34496">
    <property type="entry name" value="GLCNAC TRANSFERASE-RELATED"/>
    <property type="match status" value="1"/>
</dbReference>